<dbReference type="InterPro" id="IPR014710">
    <property type="entry name" value="RmlC-like_jellyroll"/>
</dbReference>
<feature type="disulfide bond" evidence="14">
    <location>
        <begin position="38"/>
        <end position="53"/>
    </location>
</feature>
<keyword evidence="6 15" id="KW-0732">Signal</keyword>
<comment type="subunit">
    <text evidence="11">Monomer. In the absence of manganese, it forms tetrameric and pentameric forms which show superoxide dismutase activity.</text>
</comment>
<comment type="function">
    <text evidence="10">May interact with bacterial adhesins thereby protecting the reproductive tissues from microbial attack. Has no oxalate oxidase activity.</text>
</comment>
<dbReference type="CDD" id="cd02241">
    <property type="entry name" value="cupin_OxOx"/>
    <property type="match status" value="1"/>
</dbReference>
<dbReference type="EMBL" id="KV000901">
    <property type="protein sequence ID" value="KZV39658.1"/>
    <property type="molecule type" value="Genomic_DNA"/>
</dbReference>
<dbReference type="OrthoDB" id="1921208at2759"/>
<dbReference type="GO" id="GO:0010497">
    <property type="term" value="P:plasmodesmata-mediated intercellular transport"/>
    <property type="evidence" value="ECO:0007669"/>
    <property type="project" value="UniProtKB-ARBA"/>
</dbReference>
<feature type="binding site" evidence="13">
    <location>
        <position position="115"/>
    </location>
    <ligand>
        <name>Mn(2+)</name>
        <dbReference type="ChEBI" id="CHEBI:29035"/>
    </ligand>
</feature>
<dbReference type="InterPro" id="IPR001929">
    <property type="entry name" value="Germin"/>
</dbReference>
<feature type="binding site" evidence="13">
    <location>
        <position position="161"/>
    </location>
    <ligand>
        <name>Mn(2+)</name>
        <dbReference type="ChEBI" id="CHEBI:29035"/>
    </ligand>
</feature>
<evidence type="ECO:0000256" key="10">
    <source>
        <dbReference type="ARBA" id="ARBA00058969"/>
    </source>
</evidence>
<proteinExistence type="inferred from homology"/>
<keyword evidence="3 15" id="KW-0052">Apoplast</keyword>
<feature type="binding site" evidence="13">
    <location>
        <position position="122"/>
    </location>
    <ligand>
        <name>Mn(2+)</name>
        <dbReference type="ChEBI" id="CHEBI:29035"/>
    </ligand>
</feature>
<dbReference type="InterPro" id="IPR011051">
    <property type="entry name" value="RmlC_Cupin_sf"/>
</dbReference>
<keyword evidence="4 15" id="KW-0964">Secreted</keyword>
<dbReference type="SMART" id="SM00835">
    <property type="entry name" value="Cupin_1"/>
    <property type="match status" value="1"/>
</dbReference>
<dbReference type="GO" id="GO:0048046">
    <property type="term" value="C:apoplast"/>
    <property type="evidence" value="ECO:0007669"/>
    <property type="project" value="UniProtKB-SubCell"/>
</dbReference>
<dbReference type="FunFam" id="2.60.120.10:FF:000025">
    <property type="entry name" value="germin-like protein subfamily 2 member 1"/>
    <property type="match status" value="1"/>
</dbReference>
<dbReference type="Pfam" id="PF00190">
    <property type="entry name" value="Cupin_1"/>
    <property type="match status" value="1"/>
</dbReference>
<evidence type="ECO:0000256" key="9">
    <source>
        <dbReference type="ARBA" id="ARBA00049204"/>
    </source>
</evidence>
<evidence type="ECO:0000313" key="17">
    <source>
        <dbReference type="EMBL" id="KZV39658.1"/>
    </source>
</evidence>
<evidence type="ECO:0000256" key="13">
    <source>
        <dbReference type="PIRSR" id="PIRSR601929-2"/>
    </source>
</evidence>
<feature type="chain" id="PRO_5019615943" description="Germin-like protein" evidence="15">
    <location>
        <begin position="29"/>
        <end position="223"/>
    </location>
</feature>
<comment type="subcellular location">
    <subcellularLocation>
        <location evidence="1 15">Secreted</location>
        <location evidence="1 15">Extracellular space</location>
        <location evidence="1 15">Apoplast</location>
    </subcellularLocation>
</comment>
<feature type="domain" description="Cupin type-1" evidence="16">
    <location>
        <begin position="67"/>
        <end position="215"/>
    </location>
</feature>
<dbReference type="Gene3D" id="2.60.120.10">
    <property type="entry name" value="Jelly Rolls"/>
    <property type="match status" value="1"/>
</dbReference>
<evidence type="ECO:0000256" key="1">
    <source>
        <dbReference type="ARBA" id="ARBA00004271"/>
    </source>
</evidence>
<accession>A0A2Z7C1E2</accession>
<dbReference type="PRINTS" id="PR00325">
    <property type="entry name" value="GERMIN"/>
</dbReference>
<evidence type="ECO:0000259" key="16">
    <source>
        <dbReference type="SMART" id="SM00835"/>
    </source>
</evidence>
<feature type="binding site" evidence="12">
    <location>
        <position position="122"/>
    </location>
    <ligand>
        <name>oxalate</name>
        <dbReference type="ChEBI" id="CHEBI:30623"/>
    </ligand>
</feature>
<name>A0A2Z7C1E2_9LAMI</name>
<organism evidence="17 18">
    <name type="scientific">Dorcoceras hygrometricum</name>
    <dbReference type="NCBI Taxonomy" id="472368"/>
    <lineage>
        <taxon>Eukaryota</taxon>
        <taxon>Viridiplantae</taxon>
        <taxon>Streptophyta</taxon>
        <taxon>Embryophyta</taxon>
        <taxon>Tracheophyta</taxon>
        <taxon>Spermatophyta</taxon>
        <taxon>Magnoliopsida</taxon>
        <taxon>eudicotyledons</taxon>
        <taxon>Gunneridae</taxon>
        <taxon>Pentapetalae</taxon>
        <taxon>asterids</taxon>
        <taxon>lamiids</taxon>
        <taxon>Lamiales</taxon>
        <taxon>Gesneriaceae</taxon>
        <taxon>Didymocarpoideae</taxon>
        <taxon>Trichosporeae</taxon>
        <taxon>Loxocarpinae</taxon>
        <taxon>Dorcoceras</taxon>
    </lineage>
</organism>
<dbReference type="GO" id="GO:0004784">
    <property type="term" value="F:superoxide dismutase activity"/>
    <property type="evidence" value="ECO:0007669"/>
    <property type="project" value="UniProtKB-EC"/>
</dbReference>
<evidence type="ECO:0000256" key="3">
    <source>
        <dbReference type="ARBA" id="ARBA00022523"/>
    </source>
</evidence>
<keyword evidence="7 14" id="KW-1015">Disulfide bond</keyword>
<dbReference type="SUPFAM" id="SSF51182">
    <property type="entry name" value="RmlC-like cupins"/>
    <property type="match status" value="1"/>
</dbReference>
<sequence>MAASITLFLISIFMLLLSLLLLPIPCHSADPDPLQDFCIADLRGALSLNGFPCKPTSKVTSDDFVYSGLMNEGNTSNYLGSFLNVANIFAFPGLNTLGVSMTRIDIAVGGVTNPHWHARATECGVLIRGKALLGIITSRNVVYARNISVGEMYVVPRGLLHYHLNVGEEPVLAFSAANSQLPGTIYIAQNLFGSTPSVPDQVLAKAFQLDQSVVDQIKSKFVG</sequence>
<dbReference type="InterPro" id="IPR006045">
    <property type="entry name" value="Cupin_1"/>
</dbReference>
<comment type="catalytic activity">
    <reaction evidence="9">
        <text>2 superoxide + 2 H(+) = H2O2 + O2</text>
        <dbReference type="Rhea" id="RHEA:20696"/>
        <dbReference type="ChEBI" id="CHEBI:15378"/>
        <dbReference type="ChEBI" id="CHEBI:15379"/>
        <dbReference type="ChEBI" id="CHEBI:16240"/>
        <dbReference type="ChEBI" id="CHEBI:18421"/>
        <dbReference type="EC" id="1.15.1.1"/>
    </reaction>
</comment>
<evidence type="ECO:0000256" key="4">
    <source>
        <dbReference type="ARBA" id="ARBA00022525"/>
    </source>
</evidence>
<comment type="similarity">
    <text evidence="2 15">Belongs to the germin family.</text>
</comment>
<evidence type="ECO:0000256" key="11">
    <source>
        <dbReference type="ARBA" id="ARBA00064720"/>
    </source>
</evidence>
<evidence type="ECO:0000256" key="5">
    <source>
        <dbReference type="ARBA" id="ARBA00022723"/>
    </source>
</evidence>
<feature type="binding site" evidence="12">
    <location>
        <position position="117"/>
    </location>
    <ligand>
        <name>oxalate</name>
        <dbReference type="ChEBI" id="CHEBI:30623"/>
    </ligand>
</feature>
<dbReference type="PANTHER" id="PTHR31238">
    <property type="entry name" value="GERMIN-LIKE PROTEIN SUBFAMILY 3 MEMBER 3"/>
    <property type="match status" value="1"/>
</dbReference>
<evidence type="ECO:0000256" key="14">
    <source>
        <dbReference type="PIRSR" id="PIRSR601929-3"/>
    </source>
</evidence>
<gene>
    <name evidence="17" type="ORF">F511_22683</name>
</gene>
<keyword evidence="5 12" id="KW-0479">Metal-binding</keyword>
<evidence type="ECO:0000256" key="15">
    <source>
        <dbReference type="RuleBase" id="RU366015"/>
    </source>
</evidence>
<feature type="signal peptide" evidence="15">
    <location>
        <begin position="1"/>
        <end position="28"/>
    </location>
</feature>
<dbReference type="GO" id="GO:2000280">
    <property type="term" value="P:regulation of root development"/>
    <property type="evidence" value="ECO:0007669"/>
    <property type="project" value="UniProtKB-ARBA"/>
</dbReference>
<evidence type="ECO:0000256" key="2">
    <source>
        <dbReference type="ARBA" id="ARBA00007456"/>
    </source>
</evidence>
<evidence type="ECO:0000256" key="8">
    <source>
        <dbReference type="ARBA" id="ARBA00023211"/>
    </source>
</evidence>
<protein>
    <recommendedName>
        <fullName evidence="15">Germin-like protein</fullName>
    </recommendedName>
</protein>
<evidence type="ECO:0000256" key="7">
    <source>
        <dbReference type="ARBA" id="ARBA00023157"/>
    </source>
</evidence>
<evidence type="ECO:0000313" key="18">
    <source>
        <dbReference type="Proteomes" id="UP000250235"/>
    </source>
</evidence>
<dbReference type="Proteomes" id="UP000250235">
    <property type="component" value="Unassembled WGS sequence"/>
</dbReference>
<evidence type="ECO:0000256" key="12">
    <source>
        <dbReference type="PIRSR" id="PIRSR601929-1"/>
    </source>
</evidence>
<evidence type="ECO:0000256" key="6">
    <source>
        <dbReference type="ARBA" id="ARBA00022729"/>
    </source>
</evidence>
<keyword evidence="8 12" id="KW-0464">Manganese</keyword>
<keyword evidence="18" id="KW-1185">Reference proteome</keyword>
<reference evidence="17 18" key="1">
    <citation type="journal article" date="2015" name="Proc. Natl. Acad. Sci. U.S.A.">
        <title>The resurrection genome of Boea hygrometrica: A blueprint for survival of dehydration.</title>
        <authorList>
            <person name="Xiao L."/>
            <person name="Yang G."/>
            <person name="Zhang L."/>
            <person name="Yang X."/>
            <person name="Zhao S."/>
            <person name="Ji Z."/>
            <person name="Zhou Q."/>
            <person name="Hu M."/>
            <person name="Wang Y."/>
            <person name="Chen M."/>
            <person name="Xu Y."/>
            <person name="Jin H."/>
            <person name="Xiao X."/>
            <person name="Hu G."/>
            <person name="Bao F."/>
            <person name="Hu Y."/>
            <person name="Wan P."/>
            <person name="Li L."/>
            <person name="Deng X."/>
            <person name="Kuang T."/>
            <person name="Xiang C."/>
            <person name="Zhu J.K."/>
            <person name="Oliver M.J."/>
            <person name="He Y."/>
        </authorList>
    </citation>
    <scope>NUCLEOTIDE SEQUENCE [LARGE SCALE GENOMIC DNA]</scope>
    <source>
        <strain evidence="18">cv. XS01</strain>
    </source>
</reference>
<dbReference type="GO" id="GO:0030145">
    <property type="term" value="F:manganese ion binding"/>
    <property type="evidence" value="ECO:0007669"/>
    <property type="project" value="UniProtKB-UniRule"/>
</dbReference>
<dbReference type="GO" id="GO:0009506">
    <property type="term" value="C:plasmodesma"/>
    <property type="evidence" value="ECO:0007669"/>
    <property type="project" value="UniProtKB-ARBA"/>
</dbReference>
<dbReference type="AlphaFoldDB" id="A0A2Z7C1E2"/>
<feature type="binding site" evidence="13">
    <location>
        <position position="117"/>
    </location>
    <ligand>
        <name>Mn(2+)</name>
        <dbReference type="ChEBI" id="CHEBI:29035"/>
    </ligand>
</feature>